<keyword evidence="3" id="KW-1185">Reference proteome</keyword>
<dbReference type="Pfam" id="PF01966">
    <property type="entry name" value="HD"/>
    <property type="match status" value="1"/>
</dbReference>
<dbReference type="Proteomes" id="UP001260715">
    <property type="component" value="Unassembled WGS sequence"/>
</dbReference>
<name>A0ABU1PL30_9BURK</name>
<protein>
    <recommendedName>
        <fullName evidence="1">HD domain-containing protein</fullName>
    </recommendedName>
</protein>
<organism evidence="2 3">
    <name type="scientific">Herbaspirillum frisingense</name>
    <dbReference type="NCBI Taxonomy" id="92645"/>
    <lineage>
        <taxon>Bacteria</taxon>
        <taxon>Pseudomonadati</taxon>
        <taxon>Pseudomonadota</taxon>
        <taxon>Betaproteobacteria</taxon>
        <taxon>Burkholderiales</taxon>
        <taxon>Oxalobacteraceae</taxon>
        <taxon>Herbaspirillum</taxon>
    </lineage>
</organism>
<evidence type="ECO:0000259" key="1">
    <source>
        <dbReference type="PROSITE" id="PS51831"/>
    </source>
</evidence>
<evidence type="ECO:0000313" key="3">
    <source>
        <dbReference type="Proteomes" id="UP001260715"/>
    </source>
</evidence>
<dbReference type="RefSeq" id="WP_102664046.1">
    <property type="nucleotide sequence ID" value="NZ_JAVDSJ010000008.1"/>
</dbReference>
<evidence type="ECO:0000313" key="2">
    <source>
        <dbReference type="EMBL" id="MDR6586629.1"/>
    </source>
</evidence>
<comment type="caution">
    <text evidence="2">The sequence shown here is derived from an EMBL/GenBank/DDBJ whole genome shotgun (WGS) entry which is preliminary data.</text>
</comment>
<gene>
    <name evidence="2" type="ORF">J2W50_004860</name>
</gene>
<dbReference type="PANTHER" id="PTHR33594:SF1">
    <property type="entry name" value="HD_PDEASE DOMAIN-CONTAINING PROTEIN"/>
    <property type="match status" value="1"/>
</dbReference>
<dbReference type="PANTHER" id="PTHR33594">
    <property type="entry name" value="SUPERFAMILY HYDROLASE, PUTATIVE (AFU_ORTHOLOGUE AFUA_1G03035)-RELATED"/>
    <property type="match status" value="1"/>
</dbReference>
<dbReference type="InterPro" id="IPR003607">
    <property type="entry name" value="HD/PDEase_dom"/>
</dbReference>
<dbReference type="CDD" id="cd00077">
    <property type="entry name" value="HDc"/>
    <property type="match status" value="1"/>
</dbReference>
<dbReference type="SMART" id="SM00471">
    <property type="entry name" value="HDc"/>
    <property type="match status" value="1"/>
</dbReference>
<sequence length="218" mass="23866">MNLSQAAVAFLPQEQLALSLLPHVLDDAADGSHDLSHLLRVWNNARRLQQEEGGDLRILLAAVLLHDCVRVEKDSPLRAQASTLSAQRAREILDALGWTAQDADRVAHAVQAHSYSAQITPQSLEAKIVQDADRLDAIGAIGVARCFYVAGRMGSALYEPLDPQAHGRVLEDRRFALDHFPAKLLRLQEGFQTASGAAMASARQARMRAFVEDFLGEL</sequence>
<dbReference type="EMBL" id="JAVDSJ010000008">
    <property type="protein sequence ID" value="MDR6586629.1"/>
    <property type="molecule type" value="Genomic_DNA"/>
</dbReference>
<proteinExistence type="predicted"/>
<feature type="domain" description="HD" evidence="1">
    <location>
        <begin position="34"/>
        <end position="138"/>
    </location>
</feature>
<dbReference type="InterPro" id="IPR006674">
    <property type="entry name" value="HD_domain"/>
</dbReference>
<dbReference type="SUPFAM" id="SSF109604">
    <property type="entry name" value="HD-domain/PDEase-like"/>
    <property type="match status" value="1"/>
</dbReference>
<dbReference type="PROSITE" id="PS51831">
    <property type="entry name" value="HD"/>
    <property type="match status" value="1"/>
</dbReference>
<reference evidence="2 3" key="1">
    <citation type="submission" date="2023-07" db="EMBL/GenBank/DDBJ databases">
        <title>Sorghum-associated microbial communities from plants grown in Nebraska, USA.</title>
        <authorList>
            <person name="Schachtman D."/>
        </authorList>
    </citation>
    <scope>NUCLEOTIDE SEQUENCE [LARGE SCALE GENOMIC DNA]</scope>
    <source>
        <strain evidence="2 3">596</strain>
    </source>
</reference>
<accession>A0ABU1PL30</accession>
<dbReference type="Gene3D" id="1.10.3210.50">
    <property type="match status" value="1"/>
</dbReference>